<comment type="function">
    <text evidence="9 10">Involved in targeting and insertion of nascent membrane proteins into the cytoplasmic membrane. Acts as a receptor for the complex formed by the signal recognition particle (SRP) and the ribosome-nascent chain (RNC). Interaction with SRP-RNC leads to the transfer of the RNC complex to the Sec translocase for insertion into the membrane, the hydrolysis of GTP by both Ffh and FtsY, and the dissociation of the SRP-FtsY complex into the individual components.</text>
</comment>
<keyword evidence="4 10" id="KW-0378">Hydrolase</keyword>
<dbReference type="eggNOG" id="COG0552">
    <property type="taxonomic scope" value="Bacteria"/>
</dbReference>
<dbReference type="Gene3D" id="1.20.120.140">
    <property type="entry name" value="Signal recognition particle SRP54, nucleotide-binding domain"/>
    <property type="match status" value="1"/>
</dbReference>
<organism evidence="14 15">
    <name type="scientific">Wigglesworthia glossinidia endosymbiont of Glossina morsitans morsitans</name>
    <name type="common">Yale colony</name>
    <dbReference type="NCBI Taxonomy" id="1142511"/>
    <lineage>
        <taxon>Bacteria</taxon>
        <taxon>Pseudomonadati</taxon>
        <taxon>Pseudomonadota</taxon>
        <taxon>Gammaproteobacteria</taxon>
        <taxon>Enterobacterales</taxon>
        <taxon>Erwiniaceae</taxon>
        <taxon>Wigglesworthia</taxon>
    </lineage>
</organism>
<dbReference type="PANTHER" id="PTHR43134:SF1">
    <property type="entry name" value="SIGNAL RECOGNITION PARTICLE RECEPTOR SUBUNIT ALPHA"/>
    <property type="match status" value="1"/>
</dbReference>
<keyword evidence="15" id="KW-1185">Reference proteome</keyword>
<dbReference type="GO" id="GO:0005737">
    <property type="term" value="C:cytoplasm"/>
    <property type="evidence" value="ECO:0007669"/>
    <property type="project" value="UniProtKB-SubCell"/>
</dbReference>
<evidence type="ECO:0000259" key="13">
    <source>
        <dbReference type="SMART" id="SM00963"/>
    </source>
</evidence>
<dbReference type="STRING" id="1142511.WIGMOR_0075"/>
<feature type="domain" description="SRP54-type proteins GTP-binding" evidence="12">
    <location>
        <begin position="118"/>
        <end position="319"/>
    </location>
</feature>
<keyword evidence="7 10" id="KW-0675">Receptor</keyword>
<dbReference type="HOGENOM" id="CLU_009301_3_0_6"/>
<keyword evidence="5 10" id="KW-0342">GTP-binding</keyword>
<proteinExistence type="inferred from homology"/>
<name>H6Q5N1_WIGGL</name>
<evidence type="ECO:0000259" key="11">
    <source>
        <dbReference type="SMART" id="SM00382"/>
    </source>
</evidence>
<evidence type="ECO:0000256" key="2">
    <source>
        <dbReference type="ARBA" id="ARBA00022490"/>
    </source>
</evidence>
<dbReference type="SMART" id="SM00963">
    <property type="entry name" value="SRP54_N"/>
    <property type="match status" value="1"/>
</dbReference>
<comment type="similarity">
    <text evidence="10">Belongs to the GTP-binding SRP family. FtsY subfamily.</text>
</comment>
<dbReference type="EC" id="3.6.5.4" evidence="10"/>
<evidence type="ECO:0000256" key="10">
    <source>
        <dbReference type="HAMAP-Rule" id="MF_00920"/>
    </source>
</evidence>
<evidence type="ECO:0000256" key="1">
    <source>
        <dbReference type="ARBA" id="ARBA00022475"/>
    </source>
</evidence>
<feature type="binding site" evidence="10">
    <location>
        <begin position="207"/>
        <end position="211"/>
    </location>
    <ligand>
        <name>GTP</name>
        <dbReference type="ChEBI" id="CHEBI:37565"/>
    </ligand>
</feature>
<evidence type="ECO:0000256" key="8">
    <source>
        <dbReference type="ARBA" id="ARBA00048027"/>
    </source>
</evidence>
<dbReference type="InterPro" id="IPR013822">
    <property type="entry name" value="Signal_recog_particl_SRP54_hlx"/>
</dbReference>
<keyword evidence="1 10" id="KW-1003">Cell membrane</keyword>
<dbReference type="GO" id="GO:0005525">
    <property type="term" value="F:GTP binding"/>
    <property type="evidence" value="ECO:0007669"/>
    <property type="project" value="UniProtKB-UniRule"/>
</dbReference>
<evidence type="ECO:0000259" key="12">
    <source>
        <dbReference type="SMART" id="SM00962"/>
    </source>
</evidence>
<dbReference type="Pfam" id="PF00448">
    <property type="entry name" value="SRP54"/>
    <property type="match status" value="1"/>
</dbReference>
<dbReference type="FunFam" id="1.20.120.140:FF:000002">
    <property type="entry name" value="Signal recognition particle receptor FtsY"/>
    <property type="match status" value="1"/>
</dbReference>
<comment type="subcellular location">
    <subcellularLocation>
        <location evidence="10">Cell membrane</location>
        <topology evidence="10">Peripheral membrane protein</topology>
        <orientation evidence="10">Cytoplasmic side</orientation>
    </subcellularLocation>
    <subcellularLocation>
        <location evidence="10">Cytoplasm</location>
    </subcellularLocation>
</comment>
<gene>
    <name evidence="10 14" type="primary">ftsY</name>
    <name evidence="14" type="ORF">WIGMOR_0075</name>
</gene>
<feature type="domain" description="Signal recognition particle SRP54 helical bundle" evidence="13">
    <location>
        <begin position="24"/>
        <end position="104"/>
    </location>
</feature>
<evidence type="ECO:0000256" key="4">
    <source>
        <dbReference type="ARBA" id="ARBA00022801"/>
    </source>
</evidence>
<evidence type="ECO:0000256" key="5">
    <source>
        <dbReference type="ARBA" id="ARBA00023134"/>
    </source>
</evidence>
<dbReference type="NCBIfam" id="TIGR00064">
    <property type="entry name" value="ftsY"/>
    <property type="match status" value="1"/>
</dbReference>
<dbReference type="InterPro" id="IPR036225">
    <property type="entry name" value="SRP/SRP_N"/>
</dbReference>
<dbReference type="GO" id="GO:0006614">
    <property type="term" value="P:SRP-dependent cotranslational protein targeting to membrane"/>
    <property type="evidence" value="ECO:0007669"/>
    <property type="project" value="InterPro"/>
</dbReference>
<keyword evidence="3 10" id="KW-0547">Nucleotide-binding</keyword>
<dbReference type="InterPro" id="IPR003593">
    <property type="entry name" value="AAA+_ATPase"/>
</dbReference>
<dbReference type="AlphaFoldDB" id="H6Q5N1"/>
<dbReference type="FunFam" id="3.40.50.300:FF:000053">
    <property type="entry name" value="Signal recognition particle receptor FtsY"/>
    <property type="match status" value="1"/>
</dbReference>
<dbReference type="SMART" id="SM00382">
    <property type="entry name" value="AAA"/>
    <property type="match status" value="1"/>
</dbReference>
<dbReference type="Pfam" id="PF02881">
    <property type="entry name" value="SRP54_N"/>
    <property type="match status" value="1"/>
</dbReference>
<evidence type="ECO:0000256" key="9">
    <source>
        <dbReference type="ARBA" id="ARBA00053570"/>
    </source>
</evidence>
<feature type="binding site" evidence="10">
    <location>
        <begin position="125"/>
        <end position="132"/>
    </location>
    <ligand>
        <name>GTP</name>
        <dbReference type="ChEBI" id="CHEBI:37565"/>
    </ligand>
</feature>
<dbReference type="SMART" id="SM00962">
    <property type="entry name" value="SRP54"/>
    <property type="match status" value="1"/>
</dbReference>
<comment type="subunit">
    <text evidence="10">Part of the signal recognition particle protein translocation system, which is composed of SRP and FtsY. SRP is a ribonucleoprotein composed of Ffh and a 4.5S RNA molecule.</text>
</comment>
<evidence type="ECO:0000256" key="6">
    <source>
        <dbReference type="ARBA" id="ARBA00023136"/>
    </source>
</evidence>
<dbReference type="RefSeq" id="WP_014353874.1">
    <property type="nucleotide sequence ID" value="NC_016893.1"/>
</dbReference>
<dbReference type="GO" id="GO:0005886">
    <property type="term" value="C:plasma membrane"/>
    <property type="evidence" value="ECO:0007669"/>
    <property type="project" value="UniProtKB-SubCell"/>
</dbReference>
<dbReference type="SUPFAM" id="SSF47364">
    <property type="entry name" value="Domain of the SRP/SRP receptor G-proteins"/>
    <property type="match status" value="1"/>
</dbReference>
<dbReference type="InterPro" id="IPR000897">
    <property type="entry name" value="SRP54_GTPase_dom"/>
</dbReference>
<evidence type="ECO:0000313" key="15">
    <source>
        <dbReference type="Proteomes" id="UP000009061"/>
    </source>
</evidence>
<comment type="catalytic activity">
    <reaction evidence="8 10">
        <text>GTP + H2O = GDP + phosphate + H(+)</text>
        <dbReference type="Rhea" id="RHEA:19669"/>
        <dbReference type="ChEBI" id="CHEBI:15377"/>
        <dbReference type="ChEBI" id="CHEBI:15378"/>
        <dbReference type="ChEBI" id="CHEBI:37565"/>
        <dbReference type="ChEBI" id="CHEBI:43474"/>
        <dbReference type="ChEBI" id="CHEBI:58189"/>
        <dbReference type="EC" id="3.6.5.4"/>
    </reaction>
</comment>
<evidence type="ECO:0000256" key="7">
    <source>
        <dbReference type="ARBA" id="ARBA00023170"/>
    </source>
</evidence>
<dbReference type="SUPFAM" id="SSF52540">
    <property type="entry name" value="P-loop containing nucleoside triphosphate hydrolases"/>
    <property type="match status" value="1"/>
</dbReference>
<dbReference type="InterPro" id="IPR042101">
    <property type="entry name" value="SRP54_N_sf"/>
</dbReference>
<evidence type="ECO:0000313" key="14">
    <source>
        <dbReference type="EMBL" id="AFA40935.1"/>
    </source>
</evidence>
<dbReference type="HAMAP" id="MF_00920">
    <property type="entry name" value="FtsY"/>
    <property type="match status" value="1"/>
</dbReference>
<keyword evidence="2 10" id="KW-0963">Cytoplasm</keyword>
<dbReference type="OrthoDB" id="9804720at2"/>
<dbReference type="GO" id="GO:0003924">
    <property type="term" value="F:GTPase activity"/>
    <property type="evidence" value="ECO:0007669"/>
    <property type="project" value="UniProtKB-UniRule"/>
</dbReference>
<dbReference type="Proteomes" id="UP000009061">
    <property type="component" value="Chromosome"/>
</dbReference>
<dbReference type="Gene3D" id="3.40.50.300">
    <property type="entry name" value="P-loop containing nucleotide triphosphate hydrolases"/>
    <property type="match status" value="1"/>
</dbReference>
<feature type="binding site" evidence="10">
    <location>
        <begin position="271"/>
        <end position="274"/>
    </location>
    <ligand>
        <name>GTP</name>
        <dbReference type="ChEBI" id="CHEBI:37565"/>
    </ligand>
</feature>
<evidence type="ECO:0000256" key="3">
    <source>
        <dbReference type="ARBA" id="ARBA00022741"/>
    </source>
</evidence>
<accession>H6Q5N1</accession>
<dbReference type="InterPro" id="IPR004390">
    <property type="entry name" value="SR_rcpt_FtsY"/>
</dbReference>
<dbReference type="PANTHER" id="PTHR43134">
    <property type="entry name" value="SIGNAL RECOGNITION PARTICLE RECEPTOR SUBUNIT ALPHA"/>
    <property type="match status" value="1"/>
</dbReference>
<dbReference type="KEGG" id="wgl:WIGMOR_0075"/>
<dbReference type="GO" id="GO:0005047">
    <property type="term" value="F:signal recognition particle binding"/>
    <property type="evidence" value="ECO:0007669"/>
    <property type="project" value="TreeGrafter"/>
</dbReference>
<dbReference type="InterPro" id="IPR027417">
    <property type="entry name" value="P-loop_NTPase"/>
</dbReference>
<sequence>MKNTNIEKKSNFLKQFNTKIFANIKSSLINSQKYFGKKLSNIFQSKQINETLFNEIETHLLSSDLGVQTTKKILDSLIIENKKKNIVCSNELYILLKKEILNILIKVQKPITFNKKMPFIILMVGVNGVGKTTTIVKMAYKYKSEGKKVVIVAGDTFRAGAIEQIKILGDKYDIPVIYDYYKSDAASIIFMAINYAKKNKIQILIIDTAGRLHNKINLMKELKKIVQVIKKLDFTAPHETMIAIDAHTGQNTINQVKIFNNIIDISGITLTKLDGTAKGGAIIGLANEFHIPIRYIGYGKHVQDLYQFQSSTFVEALFSQKK</sequence>
<protein>
    <recommendedName>
        <fullName evidence="10">Signal recognition particle receptor FtsY</fullName>
        <shortName evidence="10">SRP receptor</shortName>
        <ecNumber evidence="10">3.6.5.4</ecNumber>
    </recommendedName>
</protein>
<keyword evidence="6 10" id="KW-0472">Membrane</keyword>
<feature type="domain" description="AAA+ ATPase" evidence="11">
    <location>
        <begin position="117"/>
        <end position="297"/>
    </location>
</feature>
<reference evidence="14 15" key="1">
    <citation type="journal article" date="2012" name="MBio">
        <title>Insight into the transmission biology and species-specific functional capabilities of tsetse (Diptera: glossinidae) obligate symbiont wigglesworthia.</title>
        <authorList>
            <person name="Rio R.V."/>
            <person name="Symula R.E."/>
            <person name="Wang J."/>
            <person name="Lohs C."/>
            <person name="Wu Y.N."/>
            <person name="Snyder A.K."/>
            <person name="Bjornson R.D."/>
            <person name="Oshima K."/>
            <person name="Biehl B.S."/>
            <person name="Perna N.T."/>
            <person name="Hattori M."/>
            <person name="Aksoy S."/>
        </authorList>
    </citation>
    <scope>NUCLEOTIDE SEQUENCE [LARGE SCALE GENOMIC DNA]</scope>
    <source>
        <strain evidence="14">WGM</strain>
    </source>
</reference>
<dbReference type="EMBL" id="CP003315">
    <property type="protein sequence ID" value="AFA40935.1"/>
    <property type="molecule type" value="Genomic_DNA"/>
</dbReference>